<evidence type="ECO:0000259" key="10">
    <source>
        <dbReference type="PROSITE" id="PS51806"/>
    </source>
</evidence>
<dbReference type="InterPro" id="IPR004827">
    <property type="entry name" value="bZIP"/>
</dbReference>
<evidence type="ECO:0000259" key="9">
    <source>
        <dbReference type="PROSITE" id="PS50217"/>
    </source>
</evidence>
<reference evidence="11" key="1">
    <citation type="submission" date="2022-05" db="EMBL/GenBank/DDBJ databases">
        <title>The Musa troglodytarum L. genome provides insights into the mechanism of non-climacteric behaviour and enrichment of carotenoids.</title>
        <authorList>
            <person name="Wang J."/>
        </authorList>
    </citation>
    <scope>NUCLEOTIDE SEQUENCE</scope>
    <source>
        <tissue evidence="11">Leaf</tissue>
    </source>
</reference>
<feature type="domain" description="DOG1" evidence="10">
    <location>
        <begin position="335"/>
        <end position="547"/>
    </location>
</feature>
<gene>
    <name evidence="11" type="ORF">MUK42_18864</name>
</gene>
<evidence type="ECO:0000256" key="3">
    <source>
        <dbReference type="ARBA" id="ARBA00023015"/>
    </source>
</evidence>
<dbReference type="PROSITE" id="PS51806">
    <property type="entry name" value="DOG1"/>
    <property type="match status" value="1"/>
</dbReference>
<keyword evidence="12" id="KW-1185">Reference proteome</keyword>
<dbReference type="PANTHER" id="PTHR45693">
    <property type="entry name" value="TRANSCRIPTION FACTOR TGA9"/>
    <property type="match status" value="1"/>
</dbReference>
<feature type="compositionally biased region" description="Polar residues" evidence="8">
    <location>
        <begin position="195"/>
        <end position="220"/>
    </location>
</feature>
<dbReference type="Pfam" id="PF14144">
    <property type="entry name" value="DOG1"/>
    <property type="match status" value="1"/>
</dbReference>
<keyword evidence="3" id="KW-0805">Transcription regulation</keyword>
<evidence type="ECO:0000313" key="12">
    <source>
        <dbReference type="Proteomes" id="UP001055439"/>
    </source>
</evidence>
<organism evidence="11 12">
    <name type="scientific">Musa troglodytarum</name>
    <name type="common">fe'i banana</name>
    <dbReference type="NCBI Taxonomy" id="320322"/>
    <lineage>
        <taxon>Eukaryota</taxon>
        <taxon>Viridiplantae</taxon>
        <taxon>Streptophyta</taxon>
        <taxon>Embryophyta</taxon>
        <taxon>Tracheophyta</taxon>
        <taxon>Spermatophyta</taxon>
        <taxon>Magnoliopsida</taxon>
        <taxon>Liliopsida</taxon>
        <taxon>Zingiberales</taxon>
        <taxon>Musaceae</taxon>
        <taxon>Musa</taxon>
    </lineage>
</organism>
<dbReference type="InterPro" id="IPR025422">
    <property type="entry name" value="TGA_domain"/>
</dbReference>
<dbReference type="OrthoDB" id="773860at2759"/>
<dbReference type="SMART" id="SM00338">
    <property type="entry name" value="BRLZ"/>
    <property type="match status" value="1"/>
</dbReference>
<dbReference type="PROSITE" id="PS50217">
    <property type="entry name" value="BZIP"/>
    <property type="match status" value="1"/>
</dbReference>
<dbReference type="InterPro" id="IPR046347">
    <property type="entry name" value="bZIP_sf"/>
</dbReference>
<keyword evidence="5" id="KW-0804">Transcription</keyword>
<dbReference type="PANTHER" id="PTHR45693:SF9">
    <property type="entry name" value="TRANSCRIPTION FACTOR TGA9"/>
    <property type="match status" value="1"/>
</dbReference>
<evidence type="ECO:0000256" key="1">
    <source>
        <dbReference type="ARBA" id="ARBA00004123"/>
    </source>
</evidence>
<keyword evidence="6" id="KW-0539">Nucleus</keyword>
<feature type="domain" description="BZIP" evidence="9">
    <location>
        <begin position="269"/>
        <end position="313"/>
    </location>
</feature>
<proteinExistence type="inferred from homology"/>
<evidence type="ECO:0000256" key="2">
    <source>
        <dbReference type="ARBA" id="ARBA00007163"/>
    </source>
</evidence>
<dbReference type="GO" id="GO:0005634">
    <property type="term" value="C:nucleus"/>
    <property type="evidence" value="ECO:0007669"/>
    <property type="project" value="UniProtKB-SubCell"/>
</dbReference>
<dbReference type="AlphaFoldDB" id="A0A9E7EVI6"/>
<dbReference type="Pfam" id="PF00170">
    <property type="entry name" value="bZIP_1"/>
    <property type="match status" value="1"/>
</dbReference>
<accession>A0A9E7EVI6</accession>
<dbReference type="EMBL" id="CP097503">
    <property type="protein sequence ID" value="URD84233.1"/>
    <property type="molecule type" value="Genomic_DNA"/>
</dbReference>
<feature type="region of interest" description="Disordered" evidence="8">
    <location>
        <begin position="193"/>
        <end position="238"/>
    </location>
</feature>
<evidence type="ECO:0000256" key="7">
    <source>
        <dbReference type="SAM" id="Coils"/>
    </source>
</evidence>
<dbReference type="PROSITE" id="PS00036">
    <property type="entry name" value="BZIP_BASIC"/>
    <property type="match status" value="1"/>
</dbReference>
<evidence type="ECO:0000256" key="5">
    <source>
        <dbReference type="ARBA" id="ARBA00023163"/>
    </source>
</evidence>
<dbReference type="GO" id="GO:0043565">
    <property type="term" value="F:sequence-specific DNA binding"/>
    <property type="evidence" value="ECO:0007669"/>
    <property type="project" value="InterPro"/>
</dbReference>
<comment type="subcellular location">
    <subcellularLocation>
        <location evidence="1">Nucleus</location>
    </subcellularLocation>
</comment>
<dbReference type="GO" id="GO:0006351">
    <property type="term" value="P:DNA-templated transcription"/>
    <property type="evidence" value="ECO:0007669"/>
    <property type="project" value="InterPro"/>
</dbReference>
<feature type="coiled-coil region" evidence="7">
    <location>
        <begin position="290"/>
        <end position="317"/>
    </location>
</feature>
<keyword evidence="7" id="KW-0175">Coiled coil</keyword>
<dbReference type="SUPFAM" id="SSF57959">
    <property type="entry name" value="Leucine zipper domain"/>
    <property type="match status" value="1"/>
</dbReference>
<dbReference type="Proteomes" id="UP001055439">
    <property type="component" value="Chromosome 10"/>
</dbReference>
<dbReference type="CDD" id="cd14708">
    <property type="entry name" value="bZIP_HBP1b-like"/>
    <property type="match status" value="1"/>
</dbReference>
<name>A0A9E7EVI6_9LILI</name>
<keyword evidence="4" id="KW-0238">DNA-binding</keyword>
<protein>
    <submittedName>
        <fullName evidence="11">Uncharacterized protein</fullName>
    </submittedName>
</protein>
<evidence type="ECO:0000313" key="11">
    <source>
        <dbReference type="EMBL" id="URD84233.1"/>
    </source>
</evidence>
<comment type="similarity">
    <text evidence="2">Belongs to the bZIP family.</text>
</comment>
<evidence type="ECO:0000256" key="6">
    <source>
        <dbReference type="ARBA" id="ARBA00023242"/>
    </source>
</evidence>
<evidence type="ECO:0000256" key="4">
    <source>
        <dbReference type="ARBA" id="ARBA00023125"/>
    </source>
</evidence>
<evidence type="ECO:0000256" key="8">
    <source>
        <dbReference type="SAM" id="MobiDB-lite"/>
    </source>
</evidence>
<sequence length="550" mass="61626">MIGWNGPFGSGISRERDHWSYARTCSGLEVFGAKRVEFGLVLEGKRVWQMLVEAPKSVIERHIRMVREGEEEAWMATHRIGETGLSDSGPSTRSVSYGVHGTSLAASNFLYSLSQISSFSPVSCQLYMSLQRIHCLTKQMDFQLPNSDQEGAAYFGELEALMQGVDGIRETEDRKSLFGPRPATLEIFPSWPMRFQQTPRGKTHSARSTDSGSVQNTLSHPGSDCTASRKVYSDQSVNHNQETTTTMMMMMTSGASMTGTTPTLQPSSQDKTLRRLAQNREAARKSRLKKKAYVQQLESRRLRLKQLEQELQRARSQGLFLGVAGNTNEAISPGAAMFDTEHGRWLDENCRLMSELRGALQAHLPEASLRVIVDQCIMNYDELFQLKAEVAKSDVFHLLSGSWTTPSERCFLWMGGFRPSELLQILIPQLDPSTEQQLIYNLKQSSQQAEEALSQGLEQLHQSLADTVAGGPLSDGVDVGNYMGHMVLALEKLAHLEGFVRQADNLRQETLHQLRRILASRQAARCFVAIGEYYTRLRALSSLWASRPRQ</sequence>
<dbReference type="FunFam" id="1.20.5.170:FF:000019">
    <property type="entry name" value="BZIP family transcription factor"/>
    <property type="match status" value="1"/>
</dbReference>
<dbReference type="Gene3D" id="1.20.5.170">
    <property type="match status" value="1"/>
</dbReference>
<dbReference type="GO" id="GO:0003700">
    <property type="term" value="F:DNA-binding transcription factor activity"/>
    <property type="evidence" value="ECO:0007669"/>
    <property type="project" value="InterPro"/>
</dbReference>